<dbReference type="InterPro" id="IPR013853">
    <property type="entry name" value="EIIC-GAT"/>
</dbReference>
<evidence type="ECO:0000259" key="10">
    <source>
        <dbReference type="PROSITE" id="PS51104"/>
    </source>
</evidence>
<dbReference type="GO" id="GO:0015577">
    <property type="term" value="F:galactitol transmembrane transporter activity"/>
    <property type="evidence" value="ECO:0007669"/>
    <property type="project" value="InterPro"/>
</dbReference>
<feature type="transmembrane region" description="Helical" evidence="9">
    <location>
        <begin position="43"/>
        <end position="60"/>
    </location>
</feature>
<dbReference type="GO" id="GO:0005886">
    <property type="term" value="C:plasma membrane"/>
    <property type="evidence" value="ECO:0007669"/>
    <property type="project" value="UniProtKB-SubCell"/>
</dbReference>
<dbReference type="GeneID" id="98000774"/>
<organism evidence="11 12">
    <name type="scientific">Anaerofustis stercorihominis</name>
    <dbReference type="NCBI Taxonomy" id="214853"/>
    <lineage>
        <taxon>Bacteria</taxon>
        <taxon>Bacillati</taxon>
        <taxon>Bacillota</taxon>
        <taxon>Clostridia</taxon>
        <taxon>Eubacteriales</taxon>
        <taxon>Eubacteriaceae</taxon>
        <taxon>Anaerofustis</taxon>
    </lineage>
</organism>
<comment type="caution">
    <text evidence="11">The sequence shown here is derived from an EMBL/GenBank/DDBJ whole genome shotgun (WGS) entry which is preliminary data.</text>
</comment>
<comment type="subcellular location">
    <subcellularLocation>
        <location evidence="1">Cell membrane</location>
        <topology evidence="1">Multi-pass membrane protein</topology>
    </subcellularLocation>
</comment>
<dbReference type="AlphaFoldDB" id="A0A3E3E072"/>
<keyword evidence="2" id="KW-0813">Transport</keyword>
<name>A0A3E3E072_9FIRM</name>
<accession>A0A3E3E072</accession>
<dbReference type="GO" id="GO:0009401">
    <property type="term" value="P:phosphoenolpyruvate-dependent sugar phosphotransferase system"/>
    <property type="evidence" value="ECO:0007669"/>
    <property type="project" value="UniProtKB-KW"/>
</dbReference>
<evidence type="ECO:0000256" key="9">
    <source>
        <dbReference type="SAM" id="Phobius"/>
    </source>
</evidence>
<dbReference type="InterPro" id="IPR013014">
    <property type="entry name" value="PTS_EIIC_2"/>
</dbReference>
<evidence type="ECO:0000256" key="3">
    <source>
        <dbReference type="ARBA" id="ARBA00022475"/>
    </source>
</evidence>
<dbReference type="Proteomes" id="UP000261212">
    <property type="component" value="Unassembled WGS sequence"/>
</dbReference>
<feature type="transmembrane region" description="Helical" evidence="9">
    <location>
        <begin position="180"/>
        <end position="201"/>
    </location>
</feature>
<evidence type="ECO:0000313" key="11">
    <source>
        <dbReference type="EMBL" id="RGD74947.1"/>
    </source>
</evidence>
<evidence type="ECO:0000256" key="6">
    <source>
        <dbReference type="ARBA" id="ARBA00022692"/>
    </source>
</evidence>
<feature type="transmembrane region" description="Helical" evidence="9">
    <location>
        <begin position="6"/>
        <end position="31"/>
    </location>
</feature>
<feature type="transmembrane region" description="Helical" evidence="9">
    <location>
        <begin position="305"/>
        <end position="327"/>
    </location>
</feature>
<feature type="transmembrane region" description="Helical" evidence="9">
    <location>
        <begin position="221"/>
        <end position="242"/>
    </location>
</feature>
<keyword evidence="8 9" id="KW-0472">Membrane</keyword>
<evidence type="ECO:0000256" key="4">
    <source>
        <dbReference type="ARBA" id="ARBA00022597"/>
    </source>
</evidence>
<keyword evidence="3" id="KW-1003">Cell membrane</keyword>
<dbReference type="EMBL" id="QUSM01000002">
    <property type="protein sequence ID" value="RGD74947.1"/>
    <property type="molecule type" value="Genomic_DNA"/>
</dbReference>
<dbReference type="Pfam" id="PF03611">
    <property type="entry name" value="EIIC-GAT"/>
    <property type="match status" value="1"/>
</dbReference>
<keyword evidence="7 9" id="KW-1133">Transmembrane helix</keyword>
<evidence type="ECO:0000256" key="2">
    <source>
        <dbReference type="ARBA" id="ARBA00022448"/>
    </source>
</evidence>
<dbReference type="InterPro" id="IPR004703">
    <property type="entry name" value="PTS_sugar-sp_permease"/>
</dbReference>
<evidence type="ECO:0000256" key="5">
    <source>
        <dbReference type="ARBA" id="ARBA00022683"/>
    </source>
</evidence>
<evidence type="ECO:0000256" key="1">
    <source>
        <dbReference type="ARBA" id="ARBA00004651"/>
    </source>
</evidence>
<reference evidence="11 12" key="1">
    <citation type="submission" date="2018-08" db="EMBL/GenBank/DDBJ databases">
        <title>A genome reference for cultivated species of the human gut microbiota.</title>
        <authorList>
            <person name="Zou Y."/>
            <person name="Xue W."/>
            <person name="Luo G."/>
        </authorList>
    </citation>
    <scope>NUCLEOTIDE SEQUENCE [LARGE SCALE GENOMIC DNA]</scope>
    <source>
        <strain evidence="11 12">AM25-6</strain>
    </source>
</reference>
<feature type="transmembrane region" description="Helical" evidence="9">
    <location>
        <begin position="358"/>
        <end position="379"/>
    </location>
</feature>
<proteinExistence type="predicted"/>
<evidence type="ECO:0000256" key="8">
    <source>
        <dbReference type="ARBA" id="ARBA00023136"/>
    </source>
</evidence>
<dbReference type="PROSITE" id="PS51104">
    <property type="entry name" value="PTS_EIIC_TYPE_2"/>
    <property type="match status" value="1"/>
</dbReference>
<keyword evidence="4" id="KW-0762">Sugar transport</keyword>
<keyword evidence="6 9" id="KW-0812">Transmembrane</keyword>
<sequence>MELLTKIVKIIIDSGYIIMLPIMITIIGVIFRMKFGHALKAGLMIGIGLQGINLIAGYMIESLTPAIEFYQKMNSGTGFPLLDVGYEVEFLLDWSVPFAALVVVVAIVLNVLLIRFNITKVMNVDVWNFANFITVGVIAYYISNSFLIGLLVCAIMSVVTLFYAQWMAPKWQEFTGIQGVTCSTYSMSLVYLCGIIVNKVFDMIPRLNKLDLNIEHLREKVGILVDPAVLGFIVGAFLGILTKQSIQDILILGAKLSAALVLLPKIAGLLMEGLNPLGAGIRKYMQNKTGGEKELIIGMDVATGIGEPCGVTVAVLIIPVIILLSFVVPGIKSFPAMLLGGTIYWSVMASMVSNGNVLRALVTNALFLVIAMIACAYFAPQIGIILQSAGVVDTAAGHTCIGLADRLGSIIMLIIGKFMGFGA</sequence>
<dbReference type="PANTHER" id="PTHR37324">
    <property type="entry name" value="PTS SYSTEM GALACTITOL-SPECIFIC EIIC COMPONENT"/>
    <property type="match status" value="1"/>
</dbReference>
<keyword evidence="5" id="KW-0598">Phosphotransferase system</keyword>
<dbReference type="PANTHER" id="PTHR37324:SF2">
    <property type="entry name" value="PTS SYSTEM GALACTITOL-SPECIFIC EIIC COMPONENT"/>
    <property type="match status" value="1"/>
</dbReference>
<feature type="transmembrane region" description="Helical" evidence="9">
    <location>
        <begin position="94"/>
        <end position="114"/>
    </location>
</feature>
<feature type="domain" description="PTS EIIC type-2" evidence="10">
    <location>
        <begin position="8"/>
        <end position="423"/>
    </location>
</feature>
<feature type="transmembrane region" description="Helical" evidence="9">
    <location>
        <begin position="148"/>
        <end position="168"/>
    </location>
</feature>
<dbReference type="RefSeq" id="WP_007050480.1">
    <property type="nucleotide sequence ID" value="NZ_CABKNJ010000001.1"/>
</dbReference>
<protein>
    <submittedName>
        <fullName evidence="11">PTS galactitol transporter subunit IIC</fullName>
    </submittedName>
</protein>
<evidence type="ECO:0000313" key="12">
    <source>
        <dbReference type="Proteomes" id="UP000261212"/>
    </source>
</evidence>
<feature type="transmembrane region" description="Helical" evidence="9">
    <location>
        <begin position="249"/>
        <end position="267"/>
    </location>
</feature>
<gene>
    <name evidence="11" type="ORF">DW687_01080</name>
</gene>
<evidence type="ECO:0000256" key="7">
    <source>
        <dbReference type="ARBA" id="ARBA00022989"/>
    </source>
</evidence>
<feature type="transmembrane region" description="Helical" evidence="9">
    <location>
        <begin position="334"/>
        <end position="352"/>
    </location>
</feature>